<dbReference type="InterPro" id="IPR001126">
    <property type="entry name" value="UmuC"/>
</dbReference>
<comment type="catalytic activity">
    <reaction evidence="3 4">
        <text>DNA(n) + a 2'-deoxyribonucleoside 5'-triphosphate = DNA(n+1) + diphosphate</text>
        <dbReference type="Rhea" id="RHEA:22508"/>
        <dbReference type="Rhea" id="RHEA-COMP:17339"/>
        <dbReference type="Rhea" id="RHEA-COMP:17340"/>
        <dbReference type="ChEBI" id="CHEBI:33019"/>
        <dbReference type="ChEBI" id="CHEBI:61560"/>
        <dbReference type="ChEBI" id="CHEBI:173112"/>
        <dbReference type="EC" id="2.7.7.7"/>
    </reaction>
</comment>
<dbReference type="Gene3D" id="3.30.70.270">
    <property type="match status" value="1"/>
</dbReference>
<sequence length="399" mass="43521">MANPARERAILHVDMDAFFVSVELRERPELRGRQVIVGAPEGRSVVLSASYECRRLGVKSAMPMAAALRMAPQAVVIPPQQRVYSAVSQQIMAVFRSITPTVQQVSVDEAFLDVTGSLRRLGAPPQIAQDIRDALRRELDLPASVGVARNMFVAKIASTRAKPDGLLVVPPARTVEFLHELPVSALWGVGRKTEETLATAGLTTVRDVAQTPVPTLTRLLGTAGAHLHDLAWGIDDRPVSPHREEKSLGAEETFARDVDDPERLHSELLRLAYRVAERLRGIGKNAQTVAIKVRYEDFRTVTRSRTLVQPSSSAVTLARAATDLLDALLRPGDRIRLIGLRAENLTAEKGFQLSIDRADANWEQAQQAMDRIKAKLGGQVGPASLLDGRRRGGGCEGAQ</sequence>
<evidence type="ECO:0000256" key="1">
    <source>
        <dbReference type="ARBA" id="ARBA00010945"/>
    </source>
</evidence>
<keyword evidence="4" id="KW-0548">Nucleotidyltransferase</keyword>
<gene>
    <name evidence="4 6" type="primary">dinB</name>
    <name evidence="6" type="ORF">GCM10022377_06730</name>
</gene>
<dbReference type="HAMAP" id="MF_01113">
    <property type="entry name" value="DNApol_IV"/>
    <property type="match status" value="1"/>
</dbReference>
<evidence type="ECO:0000313" key="6">
    <source>
        <dbReference type="EMBL" id="GAA3696527.1"/>
    </source>
</evidence>
<protein>
    <recommendedName>
        <fullName evidence="4">DNA polymerase IV</fullName>
        <shortName evidence="4">Pol IV</shortName>
        <ecNumber evidence="4">2.7.7.7</ecNumber>
    </recommendedName>
</protein>
<dbReference type="InterPro" id="IPR043128">
    <property type="entry name" value="Rev_trsase/Diguanyl_cyclase"/>
</dbReference>
<dbReference type="InterPro" id="IPR036775">
    <property type="entry name" value="DNA_pol_Y-fam_lit_finger_sf"/>
</dbReference>
<proteinExistence type="inferred from homology"/>
<dbReference type="Gene3D" id="3.40.1170.60">
    <property type="match status" value="1"/>
</dbReference>
<comment type="subcellular location">
    <subcellularLocation>
        <location evidence="4">Cytoplasm</location>
    </subcellularLocation>
</comment>
<dbReference type="CDD" id="cd03586">
    <property type="entry name" value="PolY_Pol_IV_kappa"/>
    <property type="match status" value="1"/>
</dbReference>
<evidence type="ECO:0000256" key="4">
    <source>
        <dbReference type="HAMAP-Rule" id="MF_01113"/>
    </source>
</evidence>
<keyword evidence="7" id="KW-1185">Reference proteome</keyword>
<keyword evidence="4" id="KW-0234">DNA repair</keyword>
<dbReference type="Pfam" id="PF11798">
    <property type="entry name" value="IMS_HHH"/>
    <property type="match status" value="1"/>
</dbReference>
<comment type="cofactor">
    <cofactor evidence="4">
        <name>Mg(2+)</name>
        <dbReference type="ChEBI" id="CHEBI:18420"/>
    </cofactor>
    <text evidence="4">Binds 2 magnesium ions per subunit.</text>
</comment>
<name>A0ABP7CYC1_9MICC</name>
<feature type="domain" description="UmuC" evidence="5">
    <location>
        <begin position="10"/>
        <end position="190"/>
    </location>
</feature>
<dbReference type="Gene3D" id="3.30.1490.100">
    <property type="entry name" value="DNA polymerase, Y-family, little finger domain"/>
    <property type="match status" value="1"/>
</dbReference>
<feature type="binding site" evidence="4">
    <location>
        <position position="108"/>
    </location>
    <ligand>
        <name>Mg(2+)</name>
        <dbReference type="ChEBI" id="CHEBI:18420"/>
    </ligand>
</feature>
<dbReference type="Proteomes" id="UP001501536">
    <property type="component" value="Unassembled WGS sequence"/>
</dbReference>
<feature type="active site" evidence="4">
    <location>
        <position position="109"/>
    </location>
</feature>
<keyword evidence="4" id="KW-0239">DNA-directed DNA polymerase</keyword>
<evidence type="ECO:0000313" key="7">
    <source>
        <dbReference type="Proteomes" id="UP001501536"/>
    </source>
</evidence>
<evidence type="ECO:0000256" key="2">
    <source>
        <dbReference type="ARBA" id="ARBA00025589"/>
    </source>
</evidence>
<keyword evidence="4" id="KW-0235">DNA replication</keyword>
<dbReference type="NCBIfam" id="NF002677">
    <property type="entry name" value="PRK02406.1"/>
    <property type="match status" value="1"/>
</dbReference>
<dbReference type="Gene3D" id="1.10.150.20">
    <property type="entry name" value="5' to 3' exonuclease, C-terminal subdomain"/>
    <property type="match status" value="1"/>
</dbReference>
<dbReference type="SUPFAM" id="SSF100879">
    <property type="entry name" value="Lesion bypass DNA polymerase (Y-family), little finger domain"/>
    <property type="match status" value="1"/>
</dbReference>
<keyword evidence="4" id="KW-0238">DNA-binding</keyword>
<keyword evidence="4" id="KW-0479">Metal-binding</keyword>
<dbReference type="InterPro" id="IPR022880">
    <property type="entry name" value="DNApol_IV"/>
</dbReference>
<dbReference type="InterPro" id="IPR017961">
    <property type="entry name" value="DNA_pol_Y-fam_little_finger"/>
</dbReference>
<dbReference type="RefSeq" id="WP_344879950.1">
    <property type="nucleotide sequence ID" value="NZ_BAABCJ010000001.1"/>
</dbReference>
<comment type="subunit">
    <text evidence="4">Monomer.</text>
</comment>
<dbReference type="NCBIfam" id="NF003015">
    <property type="entry name" value="PRK03858.1"/>
    <property type="match status" value="1"/>
</dbReference>
<feature type="site" description="Substrate discrimination" evidence="4">
    <location>
        <position position="19"/>
    </location>
</feature>
<dbReference type="PANTHER" id="PTHR11076">
    <property type="entry name" value="DNA REPAIR POLYMERASE UMUC / TRANSFERASE FAMILY MEMBER"/>
    <property type="match status" value="1"/>
</dbReference>
<comment type="caution">
    <text evidence="6">The sequence shown here is derived from an EMBL/GenBank/DDBJ whole genome shotgun (WGS) entry which is preliminary data.</text>
</comment>
<accession>A0ABP7CYC1</accession>
<dbReference type="Pfam" id="PF11799">
    <property type="entry name" value="IMS_C"/>
    <property type="match status" value="1"/>
</dbReference>
<keyword evidence="4" id="KW-0515">Mutator protein</keyword>
<dbReference type="EC" id="2.7.7.7" evidence="4"/>
<keyword evidence="4" id="KW-0963">Cytoplasm</keyword>
<evidence type="ECO:0000256" key="3">
    <source>
        <dbReference type="ARBA" id="ARBA00049244"/>
    </source>
</evidence>
<dbReference type="PROSITE" id="PS50173">
    <property type="entry name" value="UMUC"/>
    <property type="match status" value="1"/>
</dbReference>
<reference evidence="7" key="1">
    <citation type="journal article" date="2019" name="Int. J. Syst. Evol. Microbiol.">
        <title>The Global Catalogue of Microorganisms (GCM) 10K type strain sequencing project: providing services to taxonomists for standard genome sequencing and annotation.</title>
        <authorList>
            <consortium name="The Broad Institute Genomics Platform"/>
            <consortium name="The Broad Institute Genome Sequencing Center for Infectious Disease"/>
            <person name="Wu L."/>
            <person name="Ma J."/>
        </authorList>
    </citation>
    <scope>NUCLEOTIDE SEQUENCE [LARGE SCALE GENOMIC DNA]</scope>
    <source>
        <strain evidence="7">JCM 16961</strain>
    </source>
</reference>
<keyword evidence="4" id="KW-0808">Transferase</keyword>
<comment type="similarity">
    <text evidence="1 4">Belongs to the DNA polymerase type-Y family.</text>
</comment>
<dbReference type="Pfam" id="PF00817">
    <property type="entry name" value="IMS"/>
    <property type="match status" value="1"/>
</dbReference>
<dbReference type="SUPFAM" id="SSF56672">
    <property type="entry name" value="DNA/RNA polymerases"/>
    <property type="match status" value="1"/>
</dbReference>
<comment type="function">
    <text evidence="2 4">Poorly processive, error-prone DNA polymerase involved in untargeted mutagenesis. Copies undamaged DNA at stalled replication forks, which arise in vivo from mismatched or misaligned primer ends. These misaligned primers can be extended by PolIV. Exhibits no 3'-5' exonuclease (proofreading) activity. May be involved in translesional synthesis, in conjunction with the beta clamp from PolIII.</text>
</comment>
<feature type="binding site" evidence="4">
    <location>
        <position position="14"/>
    </location>
    <ligand>
        <name>Mg(2+)</name>
        <dbReference type="ChEBI" id="CHEBI:18420"/>
    </ligand>
</feature>
<organism evidence="6 7">
    <name type="scientific">Zhihengliuella alba</name>
    <dbReference type="NCBI Taxonomy" id="547018"/>
    <lineage>
        <taxon>Bacteria</taxon>
        <taxon>Bacillati</taxon>
        <taxon>Actinomycetota</taxon>
        <taxon>Actinomycetes</taxon>
        <taxon>Micrococcales</taxon>
        <taxon>Micrococcaceae</taxon>
        <taxon>Zhihengliuella</taxon>
    </lineage>
</organism>
<keyword evidence="4" id="KW-0460">Magnesium</keyword>
<dbReference type="PANTHER" id="PTHR11076:SF33">
    <property type="entry name" value="DNA POLYMERASE KAPPA"/>
    <property type="match status" value="1"/>
</dbReference>
<dbReference type="InterPro" id="IPR024728">
    <property type="entry name" value="PolY_HhH_motif"/>
</dbReference>
<keyword evidence="4" id="KW-0227">DNA damage</keyword>
<dbReference type="InterPro" id="IPR043502">
    <property type="entry name" value="DNA/RNA_pol_sf"/>
</dbReference>
<dbReference type="EMBL" id="BAABCJ010000001">
    <property type="protein sequence ID" value="GAA3696527.1"/>
    <property type="molecule type" value="Genomic_DNA"/>
</dbReference>
<dbReference type="InterPro" id="IPR050116">
    <property type="entry name" value="DNA_polymerase-Y"/>
</dbReference>
<evidence type="ECO:0000259" key="5">
    <source>
        <dbReference type="PROSITE" id="PS50173"/>
    </source>
</evidence>